<dbReference type="InterPro" id="IPR038726">
    <property type="entry name" value="PDDEXK_AddAB-type"/>
</dbReference>
<gene>
    <name evidence="2" type="ORF">LCGC14_1317230</name>
</gene>
<sequence length="365" mass="41709">MSKALPVERATFHITDANQYRSCRLRWHFGSHLRMNLEPIAPPRALWLGIGIHEALRHYYGDGADIVDVFLSWCHDTVEDIKSNFPGGLDEEREQQFTEDEELGAGMIAHYRTWSKGVDDFKVIDVEEGVNIPGFIKFEKPIQVTDEYGVRLANSVPLEGRGDMLVQSNEDGRYWVYEHKTAIQIDTDRLILEEQPGVYQYAMSKKHGVEIAGVMFNFLRKKVPAIPQLLKAGGLTQRANIDTTYEVYRGTLSQHKIDPGPYQEILASLEEQGNTFFLREAVVRSSSELGKLIPWLQDIGREMFADPKIYPSPEPMKCRMCPFQAPCISLHDGSDWKFQLKMRYQTRTKEKKIVGDGVQSPETVL</sequence>
<accession>A0A0F9NMT3</accession>
<comment type="caution">
    <text evidence="2">The sequence shown here is derived from an EMBL/GenBank/DDBJ whole genome shotgun (WGS) entry which is preliminary data.</text>
</comment>
<reference evidence="2" key="1">
    <citation type="journal article" date="2015" name="Nature">
        <title>Complex archaea that bridge the gap between prokaryotes and eukaryotes.</title>
        <authorList>
            <person name="Spang A."/>
            <person name="Saw J.H."/>
            <person name="Jorgensen S.L."/>
            <person name="Zaremba-Niedzwiedzka K."/>
            <person name="Martijn J."/>
            <person name="Lind A.E."/>
            <person name="van Eijk R."/>
            <person name="Schleper C."/>
            <person name="Guy L."/>
            <person name="Ettema T.J."/>
        </authorList>
    </citation>
    <scope>NUCLEOTIDE SEQUENCE</scope>
</reference>
<protein>
    <recommendedName>
        <fullName evidence="1">PD-(D/E)XK endonuclease-like domain-containing protein</fullName>
    </recommendedName>
</protein>
<feature type="domain" description="PD-(D/E)XK endonuclease-like" evidence="1">
    <location>
        <begin position="15"/>
        <end position="327"/>
    </location>
</feature>
<proteinExistence type="predicted"/>
<organism evidence="2">
    <name type="scientific">marine sediment metagenome</name>
    <dbReference type="NCBI Taxonomy" id="412755"/>
    <lineage>
        <taxon>unclassified sequences</taxon>
        <taxon>metagenomes</taxon>
        <taxon>ecological metagenomes</taxon>
    </lineage>
</organism>
<dbReference type="Gene3D" id="3.90.320.10">
    <property type="match status" value="1"/>
</dbReference>
<dbReference type="EMBL" id="LAZR01007827">
    <property type="protein sequence ID" value="KKM82657.1"/>
    <property type="molecule type" value="Genomic_DNA"/>
</dbReference>
<dbReference type="InterPro" id="IPR011604">
    <property type="entry name" value="PDDEXK-like_dom_sf"/>
</dbReference>
<evidence type="ECO:0000313" key="2">
    <source>
        <dbReference type="EMBL" id="KKM82657.1"/>
    </source>
</evidence>
<dbReference type="Pfam" id="PF12705">
    <property type="entry name" value="PDDEXK_1"/>
    <property type="match status" value="1"/>
</dbReference>
<name>A0A0F9NMT3_9ZZZZ</name>
<dbReference type="AlphaFoldDB" id="A0A0F9NMT3"/>
<evidence type="ECO:0000259" key="1">
    <source>
        <dbReference type="Pfam" id="PF12705"/>
    </source>
</evidence>